<proteinExistence type="predicted"/>
<evidence type="ECO:0000313" key="2">
    <source>
        <dbReference type="Proteomes" id="UP000664859"/>
    </source>
</evidence>
<dbReference type="Proteomes" id="UP000664859">
    <property type="component" value="Unassembled WGS sequence"/>
</dbReference>
<reference evidence="1" key="1">
    <citation type="submission" date="2021-02" db="EMBL/GenBank/DDBJ databases">
        <title>First Annotated Genome of the Yellow-green Alga Tribonema minus.</title>
        <authorList>
            <person name="Mahan K.M."/>
        </authorList>
    </citation>
    <scope>NUCLEOTIDE SEQUENCE</scope>
    <source>
        <strain evidence="1">UTEX B ZZ1240</strain>
    </source>
</reference>
<sequence>MRFVLLRVLAGCRGEFEEPQAEACGVYEDEDTSREYGRLLQRVRGDVCSYYCTLPLPHEVGAAPEDLRLFVGESMADTSASVRAHSAAAAADRTLDMAEVHERMAATTFAIVSRATAAYAREIRRCEEDPDSRRARLTAYVDRRWRGDCERRAQLMAAGELLAFGPRTCQTTAEA</sequence>
<evidence type="ECO:0000313" key="1">
    <source>
        <dbReference type="EMBL" id="KAG5183133.1"/>
    </source>
</evidence>
<accession>A0A835YYM2</accession>
<name>A0A835YYM2_9STRA</name>
<organism evidence="1 2">
    <name type="scientific">Tribonema minus</name>
    <dbReference type="NCBI Taxonomy" id="303371"/>
    <lineage>
        <taxon>Eukaryota</taxon>
        <taxon>Sar</taxon>
        <taxon>Stramenopiles</taxon>
        <taxon>Ochrophyta</taxon>
        <taxon>PX clade</taxon>
        <taxon>Xanthophyceae</taxon>
        <taxon>Tribonematales</taxon>
        <taxon>Tribonemataceae</taxon>
        <taxon>Tribonema</taxon>
    </lineage>
</organism>
<dbReference type="EMBL" id="JAFCMP010000223">
    <property type="protein sequence ID" value="KAG5183133.1"/>
    <property type="molecule type" value="Genomic_DNA"/>
</dbReference>
<keyword evidence="2" id="KW-1185">Reference proteome</keyword>
<gene>
    <name evidence="1" type="ORF">JKP88DRAFT_273111</name>
</gene>
<dbReference type="AlphaFoldDB" id="A0A835YYM2"/>
<protein>
    <submittedName>
        <fullName evidence="1">Uncharacterized protein</fullName>
    </submittedName>
</protein>
<comment type="caution">
    <text evidence="1">The sequence shown here is derived from an EMBL/GenBank/DDBJ whole genome shotgun (WGS) entry which is preliminary data.</text>
</comment>